<evidence type="ECO:0000313" key="1">
    <source>
        <dbReference type="EMBL" id="GBM07957.1"/>
    </source>
</evidence>
<keyword evidence="2" id="KW-1185">Reference proteome</keyword>
<sequence length="157" mass="17622">MKSICFCHNWHWPAVHANNVGFVAVTTRWRSDSHDITLLDVTEGKMSYQMEIGKLSRSRVQLSLAPAKGRFQSPATDHMKVKRKTSRQTCKHYSRSVEASSSALYLASSNALAASAHADTASALELALSYVEHQYCRYTDRCDDYAALLQHCIVKQV</sequence>
<name>A0A4Y2CVT7_ARAVE</name>
<comment type="caution">
    <text evidence="1">The sequence shown here is derived from an EMBL/GenBank/DDBJ whole genome shotgun (WGS) entry which is preliminary data.</text>
</comment>
<accession>A0A4Y2CVT7</accession>
<reference evidence="1 2" key="1">
    <citation type="journal article" date="2019" name="Sci. Rep.">
        <title>Orb-weaving spider Araneus ventricosus genome elucidates the spidroin gene catalogue.</title>
        <authorList>
            <person name="Kono N."/>
            <person name="Nakamura H."/>
            <person name="Ohtoshi R."/>
            <person name="Moran D.A.P."/>
            <person name="Shinohara A."/>
            <person name="Yoshida Y."/>
            <person name="Fujiwara M."/>
            <person name="Mori M."/>
            <person name="Tomita M."/>
            <person name="Arakawa K."/>
        </authorList>
    </citation>
    <scope>NUCLEOTIDE SEQUENCE [LARGE SCALE GENOMIC DNA]</scope>
</reference>
<dbReference type="EMBL" id="BGPR01000249">
    <property type="protein sequence ID" value="GBM07957.1"/>
    <property type="molecule type" value="Genomic_DNA"/>
</dbReference>
<organism evidence="1 2">
    <name type="scientific">Araneus ventricosus</name>
    <name type="common">Orbweaver spider</name>
    <name type="synonym">Epeira ventricosa</name>
    <dbReference type="NCBI Taxonomy" id="182803"/>
    <lineage>
        <taxon>Eukaryota</taxon>
        <taxon>Metazoa</taxon>
        <taxon>Ecdysozoa</taxon>
        <taxon>Arthropoda</taxon>
        <taxon>Chelicerata</taxon>
        <taxon>Arachnida</taxon>
        <taxon>Araneae</taxon>
        <taxon>Araneomorphae</taxon>
        <taxon>Entelegynae</taxon>
        <taxon>Araneoidea</taxon>
        <taxon>Araneidae</taxon>
        <taxon>Araneus</taxon>
    </lineage>
</organism>
<dbReference type="AlphaFoldDB" id="A0A4Y2CVT7"/>
<evidence type="ECO:0000313" key="2">
    <source>
        <dbReference type="Proteomes" id="UP000499080"/>
    </source>
</evidence>
<dbReference type="Proteomes" id="UP000499080">
    <property type="component" value="Unassembled WGS sequence"/>
</dbReference>
<gene>
    <name evidence="1" type="ORF">AVEN_232394_1</name>
</gene>
<protein>
    <submittedName>
        <fullName evidence="1">Uncharacterized protein</fullName>
    </submittedName>
</protein>
<proteinExistence type="predicted"/>